<evidence type="ECO:0000256" key="4">
    <source>
        <dbReference type="ARBA" id="ARBA00023163"/>
    </source>
</evidence>
<dbReference type="InterPro" id="IPR050815">
    <property type="entry name" value="TF_fung"/>
</dbReference>
<evidence type="ECO:0000259" key="7">
    <source>
        <dbReference type="Pfam" id="PF04082"/>
    </source>
</evidence>
<reference evidence="8 9" key="1">
    <citation type="submission" date="2016-10" db="EMBL/GenBank/DDBJ databases">
        <title>Genome sequence of the basidiomycete white-rot fungus Trametes pubescens.</title>
        <authorList>
            <person name="Makela M.R."/>
            <person name="Granchi Z."/>
            <person name="Peng M."/>
            <person name="De Vries R.P."/>
            <person name="Grigoriev I."/>
            <person name="Riley R."/>
            <person name="Hilden K."/>
        </authorList>
    </citation>
    <scope>NUCLEOTIDE SEQUENCE [LARGE SCALE GENOMIC DNA]</scope>
    <source>
        <strain evidence="8 9">FBCC735</strain>
    </source>
</reference>
<evidence type="ECO:0000256" key="5">
    <source>
        <dbReference type="ARBA" id="ARBA00023242"/>
    </source>
</evidence>
<organism evidence="8 9">
    <name type="scientific">Trametes pubescens</name>
    <name type="common">White-rot fungus</name>
    <dbReference type="NCBI Taxonomy" id="154538"/>
    <lineage>
        <taxon>Eukaryota</taxon>
        <taxon>Fungi</taxon>
        <taxon>Dikarya</taxon>
        <taxon>Basidiomycota</taxon>
        <taxon>Agaricomycotina</taxon>
        <taxon>Agaricomycetes</taxon>
        <taxon>Polyporales</taxon>
        <taxon>Polyporaceae</taxon>
        <taxon>Trametes</taxon>
    </lineage>
</organism>
<keyword evidence="5" id="KW-0539">Nucleus</keyword>
<keyword evidence="9" id="KW-1185">Reference proteome</keyword>
<dbReference type="InterPro" id="IPR007219">
    <property type="entry name" value="XnlR_reg_dom"/>
</dbReference>
<sequence length="308" mass="33292">MASPPDAMYKPPLSATKLTPHSAPLDAPSDHLNNPENEHISVAFVKGPKRKRLSKACDACHKSKRRCDGTGKFTPHCIEPGAQRYYASKTCTYTDAAGRPVPAPRNTNPERPVTAAVATVSPTGEAPPWAGHATAAAPPSTPQNGIERDPTIKRSRRGLPGDAPSPTQTSTSPDDFDSTVLDPATTHELVNIFFAHCNPQRMILHKPSFSANLSLNKVPRHLVLAVCAISAPLSKTVASKASHARLAGVPFFQEALSLMFDNSGRLLCEPCVSTAQALCLLEMHEVAASHSWTRHYRYFGRSYVRMSV</sequence>
<dbReference type="CDD" id="cd12148">
    <property type="entry name" value="fungal_TF_MHR"/>
    <property type="match status" value="1"/>
</dbReference>
<comment type="subcellular location">
    <subcellularLocation>
        <location evidence="1">Nucleus</location>
    </subcellularLocation>
</comment>
<feature type="compositionally biased region" description="Low complexity" evidence="6">
    <location>
        <begin position="126"/>
        <end position="138"/>
    </location>
</feature>
<evidence type="ECO:0000256" key="6">
    <source>
        <dbReference type="SAM" id="MobiDB-lite"/>
    </source>
</evidence>
<keyword evidence="2" id="KW-0479">Metal-binding</keyword>
<dbReference type="Pfam" id="PF04082">
    <property type="entry name" value="Fungal_trans"/>
    <property type="match status" value="1"/>
</dbReference>
<comment type="caution">
    <text evidence="8">The sequence shown here is derived from an EMBL/GenBank/DDBJ whole genome shotgun (WGS) entry which is preliminary data.</text>
</comment>
<gene>
    <name evidence="8" type="ORF">TRAPUB_7672</name>
</gene>
<dbReference type="EMBL" id="MNAD01001715">
    <property type="protein sequence ID" value="OJT01895.1"/>
    <property type="molecule type" value="Genomic_DNA"/>
</dbReference>
<keyword evidence="3" id="KW-0805">Transcription regulation</keyword>
<dbReference type="GO" id="GO:0005634">
    <property type="term" value="C:nucleus"/>
    <property type="evidence" value="ECO:0007669"/>
    <property type="project" value="UniProtKB-SubCell"/>
</dbReference>
<dbReference type="Gene3D" id="4.10.240.10">
    <property type="entry name" value="Zn(2)-C6 fungal-type DNA-binding domain"/>
    <property type="match status" value="1"/>
</dbReference>
<dbReference type="GO" id="GO:0006351">
    <property type="term" value="P:DNA-templated transcription"/>
    <property type="evidence" value="ECO:0007669"/>
    <property type="project" value="InterPro"/>
</dbReference>
<dbReference type="PANTHER" id="PTHR47338:SF5">
    <property type="entry name" value="ZN(II)2CYS6 TRANSCRIPTION FACTOR (EUROFUNG)"/>
    <property type="match status" value="1"/>
</dbReference>
<evidence type="ECO:0000256" key="3">
    <source>
        <dbReference type="ARBA" id="ARBA00023015"/>
    </source>
</evidence>
<evidence type="ECO:0000256" key="1">
    <source>
        <dbReference type="ARBA" id="ARBA00004123"/>
    </source>
</evidence>
<dbReference type="Proteomes" id="UP000184267">
    <property type="component" value="Unassembled WGS sequence"/>
</dbReference>
<dbReference type="PANTHER" id="PTHR47338">
    <property type="entry name" value="ZN(II)2CYS6 TRANSCRIPTION FACTOR (EUROFUNG)-RELATED"/>
    <property type="match status" value="1"/>
</dbReference>
<name>A0A1M2V2S9_TRAPU</name>
<keyword evidence="4" id="KW-0804">Transcription</keyword>
<dbReference type="SUPFAM" id="SSF57701">
    <property type="entry name" value="Zn2/Cys6 DNA-binding domain"/>
    <property type="match status" value="1"/>
</dbReference>
<dbReference type="InterPro" id="IPR001138">
    <property type="entry name" value="Zn2Cys6_DnaBD"/>
</dbReference>
<feature type="region of interest" description="Disordered" evidence="6">
    <location>
        <begin position="1"/>
        <end position="35"/>
    </location>
</feature>
<evidence type="ECO:0000256" key="2">
    <source>
        <dbReference type="ARBA" id="ARBA00022723"/>
    </source>
</evidence>
<evidence type="ECO:0000313" key="8">
    <source>
        <dbReference type="EMBL" id="OJT01895.1"/>
    </source>
</evidence>
<proteinExistence type="predicted"/>
<dbReference type="GO" id="GO:0000981">
    <property type="term" value="F:DNA-binding transcription factor activity, RNA polymerase II-specific"/>
    <property type="evidence" value="ECO:0007669"/>
    <property type="project" value="InterPro"/>
</dbReference>
<feature type="domain" description="Xylanolytic transcriptional activator regulatory" evidence="7">
    <location>
        <begin position="191"/>
        <end position="301"/>
    </location>
</feature>
<dbReference type="OrthoDB" id="2123952at2759"/>
<dbReference type="InterPro" id="IPR036864">
    <property type="entry name" value="Zn2-C6_fun-type_DNA-bd_sf"/>
</dbReference>
<dbReference type="CDD" id="cd00067">
    <property type="entry name" value="GAL4"/>
    <property type="match status" value="1"/>
</dbReference>
<dbReference type="GO" id="GO:0008270">
    <property type="term" value="F:zinc ion binding"/>
    <property type="evidence" value="ECO:0007669"/>
    <property type="project" value="InterPro"/>
</dbReference>
<accession>A0A1M2V2S9</accession>
<protein>
    <recommendedName>
        <fullName evidence="7">Xylanolytic transcriptional activator regulatory domain-containing protein</fullName>
    </recommendedName>
</protein>
<dbReference type="AlphaFoldDB" id="A0A1M2V2S9"/>
<evidence type="ECO:0000313" key="9">
    <source>
        <dbReference type="Proteomes" id="UP000184267"/>
    </source>
</evidence>
<dbReference type="STRING" id="154538.A0A1M2V2S9"/>
<dbReference type="GO" id="GO:0003677">
    <property type="term" value="F:DNA binding"/>
    <property type="evidence" value="ECO:0007669"/>
    <property type="project" value="InterPro"/>
</dbReference>
<feature type="region of interest" description="Disordered" evidence="6">
    <location>
        <begin position="121"/>
        <end position="180"/>
    </location>
</feature>